<organism evidence="2 3">
    <name type="scientific">Turnera subulata</name>
    <dbReference type="NCBI Taxonomy" id="218843"/>
    <lineage>
        <taxon>Eukaryota</taxon>
        <taxon>Viridiplantae</taxon>
        <taxon>Streptophyta</taxon>
        <taxon>Embryophyta</taxon>
        <taxon>Tracheophyta</taxon>
        <taxon>Spermatophyta</taxon>
        <taxon>Magnoliopsida</taxon>
        <taxon>eudicotyledons</taxon>
        <taxon>Gunneridae</taxon>
        <taxon>Pentapetalae</taxon>
        <taxon>rosids</taxon>
        <taxon>fabids</taxon>
        <taxon>Malpighiales</taxon>
        <taxon>Passifloraceae</taxon>
        <taxon>Turnera</taxon>
    </lineage>
</organism>
<keyword evidence="1" id="KW-0812">Transmembrane</keyword>
<evidence type="ECO:0000313" key="2">
    <source>
        <dbReference type="EMBL" id="KAJ4843525.1"/>
    </source>
</evidence>
<evidence type="ECO:0008006" key="4">
    <source>
        <dbReference type="Google" id="ProtNLM"/>
    </source>
</evidence>
<proteinExistence type="predicted"/>
<accession>A0A9Q0JJZ4</accession>
<keyword evidence="1" id="KW-1133">Transmembrane helix</keyword>
<evidence type="ECO:0000313" key="3">
    <source>
        <dbReference type="Proteomes" id="UP001141552"/>
    </source>
</evidence>
<keyword evidence="1" id="KW-0472">Membrane</keyword>
<protein>
    <recommendedName>
        <fullName evidence="4">Transmembrane protein</fullName>
    </recommendedName>
</protein>
<gene>
    <name evidence="2" type="ORF">Tsubulata_016326</name>
</gene>
<dbReference type="Proteomes" id="UP001141552">
    <property type="component" value="Unassembled WGS sequence"/>
</dbReference>
<dbReference type="AlphaFoldDB" id="A0A9Q0JJZ4"/>
<keyword evidence="3" id="KW-1185">Reference proteome</keyword>
<name>A0A9Q0JJZ4_9ROSI</name>
<sequence length="110" mass="12908">MRETVVVRERERERERERRESNVGSVGLFLGRFFCQVVEDYDIGDKKKWWRGVIGWLACCLLLLLLLLLFFLQIFVNEVSSISSSTEYFWFVGAIKVGKRRRGLSCGIQL</sequence>
<evidence type="ECO:0000256" key="1">
    <source>
        <dbReference type="SAM" id="Phobius"/>
    </source>
</evidence>
<comment type="caution">
    <text evidence="2">The sequence shown here is derived from an EMBL/GenBank/DDBJ whole genome shotgun (WGS) entry which is preliminary data.</text>
</comment>
<dbReference type="EMBL" id="JAKUCV010002211">
    <property type="protein sequence ID" value="KAJ4843525.1"/>
    <property type="molecule type" value="Genomic_DNA"/>
</dbReference>
<reference evidence="2" key="2">
    <citation type="journal article" date="2023" name="Plants (Basel)">
        <title>Annotation of the Turnera subulata (Passifloraceae) Draft Genome Reveals the S-Locus Evolved after the Divergence of Turneroideae from Passifloroideae in a Stepwise Manner.</title>
        <authorList>
            <person name="Henning P.M."/>
            <person name="Roalson E.H."/>
            <person name="Mir W."/>
            <person name="McCubbin A.G."/>
            <person name="Shore J.S."/>
        </authorList>
    </citation>
    <scope>NUCLEOTIDE SEQUENCE</scope>
    <source>
        <strain evidence="2">F60SS</strain>
    </source>
</reference>
<feature type="transmembrane region" description="Helical" evidence="1">
    <location>
        <begin position="53"/>
        <end position="76"/>
    </location>
</feature>
<reference evidence="2" key="1">
    <citation type="submission" date="2022-02" db="EMBL/GenBank/DDBJ databases">
        <authorList>
            <person name="Henning P.M."/>
            <person name="McCubbin A.G."/>
            <person name="Shore J.S."/>
        </authorList>
    </citation>
    <scope>NUCLEOTIDE SEQUENCE</scope>
    <source>
        <strain evidence="2">F60SS</strain>
        <tissue evidence="2">Leaves</tissue>
    </source>
</reference>